<keyword evidence="6" id="KW-0949">S-adenosyl-L-methionine</keyword>
<gene>
    <name evidence="11" type="ORF">MCOS_LOCUS9679</name>
</gene>
<dbReference type="GO" id="GO:0032259">
    <property type="term" value="P:methylation"/>
    <property type="evidence" value="ECO:0007669"/>
    <property type="project" value="UniProtKB-KW"/>
</dbReference>
<dbReference type="GO" id="GO:0005737">
    <property type="term" value="C:cytoplasm"/>
    <property type="evidence" value="ECO:0007669"/>
    <property type="project" value="UniProtKB-SubCell"/>
</dbReference>
<dbReference type="InterPro" id="IPR052097">
    <property type="entry name" value="SET-MYND_domain_protein"/>
</dbReference>
<name>A0A3P6I8B2_MESCO</name>
<evidence type="ECO:0000256" key="5">
    <source>
        <dbReference type="ARBA" id="ARBA00022679"/>
    </source>
</evidence>
<dbReference type="AlphaFoldDB" id="A0A3P6I8B2"/>
<organism evidence="11 12">
    <name type="scientific">Mesocestoides corti</name>
    <name type="common">Flatworm</name>
    <dbReference type="NCBI Taxonomy" id="53468"/>
    <lineage>
        <taxon>Eukaryota</taxon>
        <taxon>Metazoa</taxon>
        <taxon>Spiralia</taxon>
        <taxon>Lophotrochozoa</taxon>
        <taxon>Platyhelminthes</taxon>
        <taxon>Cestoda</taxon>
        <taxon>Eucestoda</taxon>
        <taxon>Cyclophyllidea</taxon>
        <taxon>Mesocestoididae</taxon>
        <taxon>Mesocestoides</taxon>
    </lineage>
</organism>
<protein>
    <recommendedName>
        <fullName evidence="10">SET domain-containing protein</fullName>
    </recommendedName>
</protein>
<dbReference type="STRING" id="53468.A0A3P6I8B2"/>
<dbReference type="PROSITE" id="PS50005">
    <property type="entry name" value="TPR"/>
    <property type="match status" value="1"/>
</dbReference>
<comment type="subcellular location">
    <subcellularLocation>
        <location evidence="2">Cytoplasm</location>
    </subcellularLocation>
    <subcellularLocation>
        <location evidence="1">Nucleus</location>
    </subcellularLocation>
</comment>
<dbReference type="InterPro" id="IPR044421">
    <property type="entry name" value="SMYD4_SET"/>
</dbReference>
<evidence type="ECO:0000256" key="4">
    <source>
        <dbReference type="ARBA" id="ARBA00022603"/>
    </source>
</evidence>
<comment type="catalytic activity">
    <reaction evidence="8">
        <text>L-lysyl-[protein] + S-adenosyl-L-methionine = N(6)-methyl-L-lysyl-[protein] + S-adenosyl-L-homocysteine + H(+)</text>
        <dbReference type="Rhea" id="RHEA:51736"/>
        <dbReference type="Rhea" id="RHEA-COMP:9752"/>
        <dbReference type="Rhea" id="RHEA-COMP:13053"/>
        <dbReference type="ChEBI" id="CHEBI:15378"/>
        <dbReference type="ChEBI" id="CHEBI:29969"/>
        <dbReference type="ChEBI" id="CHEBI:57856"/>
        <dbReference type="ChEBI" id="CHEBI:59789"/>
        <dbReference type="ChEBI" id="CHEBI:61929"/>
    </reaction>
</comment>
<dbReference type="EMBL" id="UXSR01005800">
    <property type="protein sequence ID" value="VDD83676.1"/>
    <property type="molecule type" value="Genomic_DNA"/>
</dbReference>
<dbReference type="SUPFAM" id="SSF48452">
    <property type="entry name" value="TPR-like"/>
    <property type="match status" value="1"/>
</dbReference>
<evidence type="ECO:0000313" key="12">
    <source>
        <dbReference type="Proteomes" id="UP000267029"/>
    </source>
</evidence>
<keyword evidence="9" id="KW-0802">TPR repeat</keyword>
<dbReference type="OrthoDB" id="62495at2759"/>
<sequence length="724" mass="80181">MSAEMQHIEALGDPLGVLSHHDSPADYYLRVKQYAEGRHSSQSLRKLQSFVLDLHTGGVDFKSAAKARNFREQGNKLFALGEYDGAADCYRQGLLFTPNAFDWHTGSKEAALLHGNLSATLRHQSEWAACAWETCLALRLHNDLDGPIRKRLQARLRDACNKLGQDVPTDSEDCFTWITKYCGVHAFSSRLGIRKSPEKGRYVVCEGEFTAGDVLASEPAGGWPAASQSPRVPPVEERAVASCILLPSQRHKRCFACHNRLSSVGYVCPNCNDAAFCGPPSRCFAKRFTSGHYNVPQWHKDECGFIFLLNSIGLGHLSYRLATLRGVLGAGIKTSLDTLIDNFHLFPSLFEYALTGWLCGSLLEYVGLPNCGEWCFQVLRQLQCNAHALTEVNTTLGVDVATSRLAGFRQERIGCGLFPAVSLINHSCESNITYQFMHPRFHQLYQLLQSSSRLAFSLSLCVESHNGANSLVFQNGFIVLRCVRDLRPGDEVLACYGPHYLHNPDPEWRRRALQEQYFFECNCPHCDSAAADVRKPATLSSAQSARWAKLVEEASATGTWLLLYYYVSHLSSTFILVVKECGLQRGMCRAQVRFVETPLCKLPGLIQELKELASPTLTIPPEPSYGEIVDETAHRLLDNDVNPTPEAEKLALKLTTESASFVKARFGATSTEYAWEVVKLASVVKAIGGPSNADAEATVRSIMTLHYGADEAGKILDRLKCVFG</sequence>
<dbReference type="Gene3D" id="1.25.40.10">
    <property type="entry name" value="Tetratricopeptide repeat domain"/>
    <property type="match status" value="1"/>
</dbReference>
<dbReference type="PANTHER" id="PTHR46165">
    <property type="entry name" value="SET AND MYND DOMAIN-CONTAINING PROTEIN 4"/>
    <property type="match status" value="1"/>
</dbReference>
<dbReference type="CDD" id="cd10536">
    <property type="entry name" value="SET_SMYD4"/>
    <property type="match status" value="1"/>
</dbReference>
<keyword evidence="4" id="KW-0489">Methyltransferase</keyword>
<evidence type="ECO:0000256" key="3">
    <source>
        <dbReference type="ARBA" id="ARBA00022490"/>
    </source>
</evidence>
<evidence type="ECO:0000259" key="10">
    <source>
        <dbReference type="PROSITE" id="PS50280"/>
    </source>
</evidence>
<dbReference type="GO" id="GO:0005634">
    <property type="term" value="C:nucleus"/>
    <property type="evidence" value="ECO:0007669"/>
    <property type="project" value="UniProtKB-SubCell"/>
</dbReference>
<keyword evidence="5" id="KW-0808">Transferase</keyword>
<proteinExistence type="predicted"/>
<dbReference type="InterPro" id="IPR046341">
    <property type="entry name" value="SET_dom_sf"/>
</dbReference>
<keyword evidence="7" id="KW-0539">Nucleus</keyword>
<keyword evidence="12" id="KW-1185">Reference proteome</keyword>
<feature type="domain" description="SET" evidence="10">
    <location>
        <begin position="189"/>
        <end position="497"/>
    </location>
</feature>
<accession>A0A3P6I8B2</accession>
<dbReference type="GO" id="GO:0008168">
    <property type="term" value="F:methyltransferase activity"/>
    <property type="evidence" value="ECO:0007669"/>
    <property type="project" value="UniProtKB-KW"/>
</dbReference>
<evidence type="ECO:0000256" key="1">
    <source>
        <dbReference type="ARBA" id="ARBA00004123"/>
    </source>
</evidence>
<evidence type="ECO:0000256" key="6">
    <source>
        <dbReference type="ARBA" id="ARBA00022691"/>
    </source>
</evidence>
<dbReference type="InterPro" id="IPR011990">
    <property type="entry name" value="TPR-like_helical_dom_sf"/>
</dbReference>
<dbReference type="PROSITE" id="PS50280">
    <property type="entry name" value="SET"/>
    <property type="match status" value="1"/>
</dbReference>
<evidence type="ECO:0000256" key="9">
    <source>
        <dbReference type="PROSITE-ProRule" id="PRU00339"/>
    </source>
</evidence>
<dbReference type="SUPFAM" id="SSF82199">
    <property type="entry name" value="SET domain"/>
    <property type="match status" value="1"/>
</dbReference>
<dbReference type="InterPro" id="IPR019734">
    <property type="entry name" value="TPR_rpt"/>
</dbReference>
<dbReference type="InterPro" id="IPR001214">
    <property type="entry name" value="SET_dom"/>
</dbReference>
<dbReference type="PANTHER" id="PTHR46165:SF2">
    <property type="entry name" value="SET AND MYND DOMAIN-CONTAINING PROTEIN 4"/>
    <property type="match status" value="1"/>
</dbReference>
<keyword evidence="3" id="KW-0963">Cytoplasm</keyword>
<evidence type="ECO:0000256" key="2">
    <source>
        <dbReference type="ARBA" id="ARBA00004496"/>
    </source>
</evidence>
<reference evidence="11 12" key="1">
    <citation type="submission" date="2018-10" db="EMBL/GenBank/DDBJ databases">
        <authorList>
            <consortium name="Pathogen Informatics"/>
        </authorList>
    </citation>
    <scope>NUCLEOTIDE SEQUENCE [LARGE SCALE GENOMIC DNA]</scope>
</reference>
<feature type="repeat" description="TPR" evidence="9">
    <location>
        <begin position="67"/>
        <end position="100"/>
    </location>
</feature>
<evidence type="ECO:0000256" key="7">
    <source>
        <dbReference type="ARBA" id="ARBA00023242"/>
    </source>
</evidence>
<dbReference type="Proteomes" id="UP000267029">
    <property type="component" value="Unassembled WGS sequence"/>
</dbReference>
<evidence type="ECO:0000256" key="8">
    <source>
        <dbReference type="ARBA" id="ARBA00048985"/>
    </source>
</evidence>
<dbReference type="Gene3D" id="2.170.270.10">
    <property type="entry name" value="SET domain"/>
    <property type="match status" value="1"/>
</dbReference>
<evidence type="ECO:0000313" key="11">
    <source>
        <dbReference type="EMBL" id="VDD83676.1"/>
    </source>
</evidence>
<dbReference type="GO" id="GO:0042826">
    <property type="term" value="F:histone deacetylase binding"/>
    <property type="evidence" value="ECO:0007669"/>
    <property type="project" value="TreeGrafter"/>
</dbReference>